<proteinExistence type="predicted"/>
<feature type="signal peptide" evidence="1">
    <location>
        <begin position="1"/>
        <end position="28"/>
    </location>
</feature>
<evidence type="ECO:0000313" key="3">
    <source>
        <dbReference type="Proteomes" id="UP001597399"/>
    </source>
</evidence>
<comment type="caution">
    <text evidence="2">The sequence shown here is derived from an EMBL/GenBank/DDBJ whole genome shotgun (WGS) entry which is preliminary data.</text>
</comment>
<name>A0ABW5S1B5_9BACL</name>
<evidence type="ECO:0000256" key="1">
    <source>
        <dbReference type="SAM" id="SignalP"/>
    </source>
</evidence>
<reference evidence="3" key="1">
    <citation type="journal article" date="2019" name="Int. J. Syst. Evol. Microbiol.">
        <title>The Global Catalogue of Microorganisms (GCM) 10K type strain sequencing project: providing services to taxonomists for standard genome sequencing and annotation.</title>
        <authorList>
            <consortium name="The Broad Institute Genomics Platform"/>
            <consortium name="The Broad Institute Genome Sequencing Center for Infectious Disease"/>
            <person name="Wu L."/>
            <person name="Ma J."/>
        </authorList>
    </citation>
    <scope>NUCLEOTIDE SEQUENCE [LARGE SCALE GENOMIC DNA]</scope>
    <source>
        <strain evidence="3">TISTR 2466</strain>
    </source>
</reference>
<keyword evidence="3" id="KW-1185">Reference proteome</keyword>
<accession>A0ABW5S1B5</accession>
<dbReference type="RefSeq" id="WP_253064941.1">
    <property type="nucleotide sequence ID" value="NZ_JAMXWM010000034.1"/>
</dbReference>
<evidence type="ECO:0000313" key="2">
    <source>
        <dbReference type="EMBL" id="MFD2692285.1"/>
    </source>
</evidence>
<keyword evidence="1" id="KW-0732">Signal</keyword>
<dbReference type="Proteomes" id="UP001597399">
    <property type="component" value="Unassembled WGS sequence"/>
</dbReference>
<organism evidence="2 3">
    <name type="scientific">Sporolactobacillus shoreicorticis</name>
    <dbReference type="NCBI Taxonomy" id="1923877"/>
    <lineage>
        <taxon>Bacteria</taxon>
        <taxon>Bacillati</taxon>
        <taxon>Bacillota</taxon>
        <taxon>Bacilli</taxon>
        <taxon>Bacillales</taxon>
        <taxon>Sporolactobacillaceae</taxon>
        <taxon>Sporolactobacillus</taxon>
    </lineage>
</organism>
<feature type="chain" id="PRO_5045065082" evidence="1">
    <location>
        <begin position="29"/>
        <end position="94"/>
    </location>
</feature>
<dbReference type="EMBL" id="JBHUMQ010000001">
    <property type="protein sequence ID" value="MFD2692285.1"/>
    <property type="molecule type" value="Genomic_DNA"/>
</dbReference>
<gene>
    <name evidence="2" type="ORF">ACFSUE_01315</name>
</gene>
<sequence>MKKRFKITFLIGLFSLMAFLTIPSITFAQEDPSQIKSQTGVSTTNEQELSSVKEYQNKLIDALKKSNPKNDDQVNSAELSFKIAILFSTKSAEK</sequence>
<protein>
    <submittedName>
        <fullName evidence="2">Uncharacterized protein</fullName>
    </submittedName>
</protein>